<sequence>MAATVEYYDELIDAIVVPESFSFLVVAGASRDAVAHALEVDLHDPVAHPWDDKRDAEYAAWALVEIDGGVLGIEYSGCADPGSEALTTMTKGGAAAAVVRTDDEEEHLRFGCARDAVLLFDAPDFRSLDDADPVPPELRPLLAQGSDADGLALALALTEVVTGLELTPKQTMLFSTAQFFRGPPTR</sequence>
<keyword evidence="2" id="KW-1185">Reference proteome</keyword>
<gene>
    <name evidence="1" type="ORF">DJ010_19430</name>
</gene>
<evidence type="ECO:0000313" key="2">
    <source>
        <dbReference type="Proteomes" id="UP000245507"/>
    </source>
</evidence>
<organism evidence="1 2">
    <name type="scientific">Nocardioides silvaticus</name>
    <dbReference type="NCBI Taxonomy" id="2201891"/>
    <lineage>
        <taxon>Bacteria</taxon>
        <taxon>Bacillati</taxon>
        <taxon>Actinomycetota</taxon>
        <taxon>Actinomycetes</taxon>
        <taxon>Propionibacteriales</taxon>
        <taxon>Nocardioidaceae</taxon>
        <taxon>Nocardioides</taxon>
    </lineage>
</organism>
<dbReference type="RefSeq" id="WP_109696875.1">
    <property type="nucleotide sequence ID" value="NZ_QGDD01000010.1"/>
</dbReference>
<comment type="caution">
    <text evidence="1">The sequence shown here is derived from an EMBL/GenBank/DDBJ whole genome shotgun (WGS) entry which is preliminary data.</text>
</comment>
<reference evidence="1 2" key="1">
    <citation type="submission" date="2018-05" db="EMBL/GenBank/DDBJ databases">
        <title>Nocardioides silvaticus genome.</title>
        <authorList>
            <person name="Li C."/>
            <person name="Wang G."/>
        </authorList>
    </citation>
    <scope>NUCLEOTIDE SEQUENCE [LARGE SCALE GENOMIC DNA]</scope>
    <source>
        <strain evidence="1 2">CCTCC AB 2018079</strain>
    </source>
</reference>
<protein>
    <submittedName>
        <fullName evidence="1">Uncharacterized protein</fullName>
    </submittedName>
</protein>
<dbReference type="AlphaFoldDB" id="A0A316TAA3"/>
<dbReference type="OrthoDB" id="3784265at2"/>
<evidence type="ECO:0000313" key="1">
    <source>
        <dbReference type="EMBL" id="PWN01330.1"/>
    </source>
</evidence>
<accession>A0A316TAA3</accession>
<dbReference type="Proteomes" id="UP000245507">
    <property type="component" value="Unassembled WGS sequence"/>
</dbReference>
<name>A0A316TAA3_9ACTN</name>
<proteinExistence type="predicted"/>
<dbReference type="EMBL" id="QGDD01000010">
    <property type="protein sequence ID" value="PWN01330.1"/>
    <property type="molecule type" value="Genomic_DNA"/>
</dbReference>